<keyword evidence="7" id="KW-0949">S-adenosyl-L-methionine</keyword>
<feature type="domain" description="SET" evidence="19">
    <location>
        <begin position="1631"/>
        <end position="1748"/>
    </location>
</feature>
<dbReference type="InterPro" id="IPR003616">
    <property type="entry name" value="Post-SET_dom"/>
</dbReference>
<evidence type="ECO:0000256" key="7">
    <source>
        <dbReference type="ARBA" id="ARBA00022691"/>
    </source>
</evidence>
<evidence type="ECO:0000259" key="18">
    <source>
        <dbReference type="PROSITE" id="PS50118"/>
    </source>
</evidence>
<dbReference type="CDD" id="cd15565">
    <property type="entry name" value="PHD2_NSD"/>
    <property type="match status" value="1"/>
</dbReference>
<organism evidence="23 24">
    <name type="scientific">Rhynocoris fuscipes</name>
    <dbReference type="NCBI Taxonomy" id="488301"/>
    <lineage>
        <taxon>Eukaryota</taxon>
        <taxon>Metazoa</taxon>
        <taxon>Ecdysozoa</taxon>
        <taxon>Arthropoda</taxon>
        <taxon>Hexapoda</taxon>
        <taxon>Insecta</taxon>
        <taxon>Pterygota</taxon>
        <taxon>Neoptera</taxon>
        <taxon>Paraneoptera</taxon>
        <taxon>Hemiptera</taxon>
        <taxon>Heteroptera</taxon>
        <taxon>Panheteroptera</taxon>
        <taxon>Cimicomorpha</taxon>
        <taxon>Reduviidae</taxon>
        <taxon>Harpactorinae</taxon>
        <taxon>Harpactorini</taxon>
        <taxon>Rhynocoris</taxon>
    </lineage>
</organism>
<feature type="region of interest" description="Disordered" evidence="16">
    <location>
        <begin position="1237"/>
        <end position="1258"/>
    </location>
</feature>
<dbReference type="PROSITE" id="PS50016">
    <property type="entry name" value="ZF_PHD_2"/>
    <property type="match status" value="1"/>
</dbReference>
<dbReference type="GO" id="GO:0003677">
    <property type="term" value="F:DNA binding"/>
    <property type="evidence" value="ECO:0007669"/>
    <property type="project" value="UniProtKB-UniRule"/>
</dbReference>
<keyword evidence="5" id="KW-0489">Methyltransferase</keyword>
<feature type="compositionally biased region" description="Polar residues" evidence="16">
    <location>
        <begin position="483"/>
        <end position="506"/>
    </location>
</feature>
<evidence type="ECO:0000256" key="6">
    <source>
        <dbReference type="ARBA" id="ARBA00022679"/>
    </source>
</evidence>
<feature type="region of interest" description="Disordered" evidence="16">
    <location>
        <begin position="176"/>
        <end position="268"/>
    </location>
</feature>
<dbReference type="SMART" id="SM00317">
    <property type="entry name" value="SET"/>
    <property type="match status" value="1"/>
</dbReference>
<evidence type="ECO:0000256" key="11">
    <source>
        <dbReference type="ARBA" id="ARBA00022833"/>
    </source>
</evidence>
<feature type="region of interest" description="Disordered" evidence="16">
    <location>
        <begin position="1911"/>
        <end position="1969"/>
    </location>
</feature>
<dbReference type="GO" id="GO:0008270">
    <property type="term" value="F:zinc ion binding"/>
    <property type="evidence" value="ECO:0007669"/>
    <property type="project" value="UniProtKB-KW"/>
</dbReference>
<dbReference type="FunFam" id="2.170.270.10:FF:000002">
    <property type="entry name" value="Histone-lysine N-methyltransferase"/>
    <property type="match status" value="1"/>
</dbReference>
<dbReference type="SUPFAM" id="SSF57903">
    <property type="entry name" value="FYVE/PHD zinc finger"/>
    <property type="match status" value="2"/>
</dbReference>
<keyword evidence="9" id="KW-0677">Repeat</keyword>
<feature type="domain" description="PHD-type" evidence="17">
    <location>
        <begin position="1820"/>
        <end position="1867"/>
    </location>
</feature>
<dbReference type="InterPro" id="IPR009071">
    <property type="entry name" value="HMG_box_dom"/>
</dbReference>
<feature type="region of interest" description="Disordered" evidence="16">
    <location>
        <begin position="1007"/>
        <end position="1197"/>
    </location>
</feature>
<keyword evidence="13 15" id="KW-0539">Nucleus</keyword>
<feature type="compositionally biased region" description="Low complexity" evidence="16">
    <location>
        <begin position="833"/>
        <end position="855"/>
    </location>
</feature>
<evidence type="ECO:0000256" key="9">
    <source>
        <dbReference type="ARBA" id="ARBA00022737"/>
    </source>
</evidence>
<evidence type="ECO:0000313" key="24">
    <source>
        <dbReference type="Proteomes" id="UP001461498"/>
    </source>
</evidence>
<dbReference type="PROSITE" id="PS01359">
    <property type="entry name" value="ZF_PHD_1"/>
    <property type="match status" value="1"/>
</dbReference>
<feature type="region of interest" description="Disordered" evidence="16">
    <location>
        <begin position="479"/>
        <end position="555"/>
    </location>
</feature>
<dbReference type="Proteomes" id="UP001461498">
    <property type="component" value="Unassembled WGS sequence"/>
</dbReference>
<feature type="domain" description="PWWP" evidence="20">
    <location>
        <begin position="1447"/>
        <end position="1510"/>
    </location>
</feature>
<evidence type="ECO:0000256" key="12">
    <source>
        <dbReference type="ARBA" id="ARBA00022853"/>
    </source>
</evidence>
<feature type="compositionally biased region" description="Basic and acidic residues" evidence="16">
    <location>
        <begin position="941"/>
        <end position="955"/>
    </location>
</feature>
<dbReference type="InterPro" id="IPR001965">
    <property type="entry name" value="Znf_PHD"/>
</dbReference>
<keyword evidence="24" id="KW-1185">Reference proteome</keyword>
<dbReference type="InterPro" id="IPR019787">
    <property type="entry name" value="Znf_PHD-finger"/>
</dbReference>
<dbReference type="Pfam" id="PF00505">
    <property type="entry name" value="HMG_box"/>
    <property type="match status" value="1"/>
</dbReference>
<proteinExistence type="predicted"/>
<dbReference type="InterPro" id="IPR001214">
    <property type="entry name" value="SET_dom"/>
</dbReference>
<dbReference type="Pfam" id="PF22908">
    <property type="entry name" value="PHD_NSD"/>
    <property type="match status" value="1"/>
</dbReference>
<evidence type="ECO:0000256" key="15">
    <source>
        <dbReference type="PROSITE-ProRule" id="PRU00267"/>
    </source>
</evidence>
<feature type="compositionally biased region" description="Low complexity" evidence="16">
    <location>
        <begin position="1117"/>
        <end position="1130"/>
    </location>
</feature>
<dbReference type="PROSITE" id="PS50280">
    <property type="entry name" value="SET"/>
    <property type="match status" value="1"/>
</dbReference>
<accession>A0AAW1CQQ6</accession>
<dbReference type="SMART" id="SM00384">
    <property type="entry name" value="AT_hook"/>
    <property type="match status" value="3"/>
</dbReference>
<dbReference type="Pfam" id="PF17907">
    <property type="entry name" value="AWS"/>
    <property type="match status" value="1"/>
</dbReference>
<dbReference type="InterPro" id="IPR036910">
    <property type="entry name" value="HMG_box_dom_sf"/>
</dbReference>
<feature type="compositionally biased region" description="Polar residues" evidence="16">
    <location>
        <begin position="1007"/>
        <end position="1017"/>
    </location>
</feature>
<evidence type="ECO:0000256" key="2">
    <source>
        <dbReference type="ARBA" id="ARBA00004286"/>
    </source>
</evidence>
<keyword evidence="10 14" id="KW-0863">Zinc-finger</keyword>
<evidence type="ECO:0000256" key="5">
    <source>
        <dbReference type="ARBA" id="ARBA00022603"/>
    </source>
</evidence>
<evidence type="ECO:0000313" key="23">
    <source>
        <dbReference type="EMBL" id="KAK9501223.1"/>
    </source>
</evidence>
<evidence type="ECO:0000256" key="3">
    <source>
        <dbReference type="ARBA" id="ARBA00022454"/>
    </source>
</evidence>
<evidence type="ECO:0000256" key="1">
    <source>
        <dbReference type="ARBA" id="ARBA00004123"/>
    </source>
</evidence>
<feature type="domain" description="HMG box" evidence="18">
    <location>
        <begin position="755"/>
        <end position="822"/>
    </location>
</feature>
<reference evidence="23 24" key="1">
    <citation type="submission" date="2022-12" db="EMBL/GenBank/DDBJ databases">
        <title>Chromosome-level genome assembly of true bugs.</title>
        <authorList>
            <person name="Ma L."/>
            <person name="Li H."/>
        </authorList>
    </citation>
    <scope>NUCLEOTIDE SEQUENCE [LARGE SCALE GENOMIC DNA]</scope>
    <source>
        <strain evidence="23">Lab_2022b</strain>
    </source>
</reference>
<dbReference type="InterPro" id="IPR055198">
    <property type="entry name" value="NSD_PHD"/>
</dbReference>
<feature type="DNA-binding region" description="HMG box" evidence="15">
    <location>
        <begin position="755"/>
        <end position="822"/>
    </location>
</feature>
<dbReference type="PROSITE" id="PS50812">
    <property type="entry name" value="PWWP"/>
    <property type="match status" value="2"/>
</dbReference>
<dbReference type="SMART" id="SM00293">
    <property type="entry name" value="PWWP"/>
    <property type="match status" value="2"/>
</dbReference>
<dbReference type="EMBL" id="JAPXFL010000009">
    <property type="protein sequence ID" value="KAK9501223.1"/>
    <property type="molecule type" value="Genomic_DNA"/>
</dbReference>
<keyword evidence="15" id="KW-0238">DNA-binding</keyword>
<feature type="compositionally biased region" description="Basic and acidic residues" evidence="16">
    <location>
        <begin position="1182"/>
        <end position="1192"/>
    </location>
</feature>
<feature type="compositionally biased region" description="Acidic residues" evidence="16">
    <location>
        <begin position="811"/>
        <end position="822"/>
    </location>
</feature>
<evidence type="ECO:0000259" key="22">
    <source>
        <dbReference type="PROSITE" id="PS51215"/>
    </source>
</evidence>
<keyword evidence="6" id="KW-0808">Transferase</keyword>
<dbReference type="CDD" id="cd15567">
    <property type="entry name" value="PHD4_NSD"/>
    <property type="match status" value="1"/>
</dbReference>
<evidence type="ECO:0000256" key="14">
    <source>
        <dbReference type="PROSITE-ProRule" id="PRU00146"/>
    </source>
</evidence>
<dbReference type="CDD" id="cd15568">
    <property type="entry name" value="PHD5_NSD"/>
    <property type="match status" value="1"/>
</dbReference>
<feature type="compositionally biased region" description="Basic and acidic residues" evidence="16">
    <location>
        <begin position="1154"/>
        <end position="1174"/>
    </location>
</feature>
<sequence>MLNNSDDKTITMASSKSNITTRDDSSLSGETRASILNSSSSNNTYKTLISSSSNVNYDDDDEEDGPDLNISKLVLVNNVAHQEWKRSTPLKTYSKKSVSANMAAVSRYGRSHKPRIDDDFLSTDKKVSQYLKIDADNQMHYFKSSPYSVYKSPNSKSNSPLNVPIAGVGVSSLPSANVSTPVSGQTSSSAVPVKRGRGRPRKIQTQTYSTTDRSETELNSSLSGGTPKSDHISSVSSHQVITEPNASTNSKTKKKSKKSEKQSMEKAVIDLPAPVSKELNVPLPTSTETLPLPPELMDHVILGSSDTEDLDDSLPEIKPISFPIDSSVSSSSSYSAISGTEVEMGADGQPKWMVGDLAWASVGGYPFWPCTVTRDPFENAFTKCKFIGKFRQVRDLVHVRFFGDHGRRSWINASNIMPFQGLDAFMRLADQKSTPQMKKKYPKIYRSFTVSPTERKSWQAAVSEAESLREAPRSERIKYFNETFPSPQTTPTKVAKSPTKNISSSPTKHDSNKKSPAKKRRQTLQPLQNNEKPEKKSTSKKRKSDTALIENPPKKFKQDEVEIKIEPLDDYEYFPDSTGYVVDTDLVQNIKKESKSPEKRYIIAKTNLRKKDVKNGKAAEHQSDGVLSPVTPLKVLKSSPISSPLVSSSNVPRGRGRPRKYPKLDDSVANKVNGVTTPSPSTKTPSSSTGKKKPIKKSVTNSNKKINNNSNMNGDTKVKNGGNKDKKLPQKYSSNLEELSFDDIDDFYQQERKKSSKLGPGFVSFCDKHFDQVADEDPSLTATEVHKYLEKMWSELSDAVKARYRSKTQEENEIESESDNTENDSRRSPPPSRTAASSTTNTNNNNNNNNNNSSKPNKRGVALFSGVKSDKVCIVCFKGNELGEVLKCKGPCCNYLHVECSSLTRYQKNRFTQSSLIKKKIKRGRPSLNKSASSNPNPSIKENESKSEVTVDEKSITLPSSSENHPETTTTQIVTAEEGTCLTVQSNSKDKSLDNGSQLFESLSLTRGNAVHNSNSSKQDETNINEKDNINDNISKDIDQGNKDKNESSSAQKEAGDEKKTADDSFDKVPNDEQKTVPDLTTAAATDEDNSNLKETEKTEMIVDENVKVTQDNSSTNNDGKSSVKVNNSSEEVKNSDDKIVEINAEECCSNAEKNGESIKEKSKTDKENDKENASDCNIITVDEKSDSKKSSAESVDTEIAMPLLKEEDSIDTDGKVNRLDVKIQDLKAEIKRELANDDKQSVDSDKSNDEQSVDSEKGQARKIGWMCNLCVEGKDGPCIICGLDTGEVVRCNTSHCGKVYHLQCLSIWPQKQIGQSAKGKLVLNCPQHSCHTCISDNPSSDRARFSNDKLVRCVACPSSYHYGNYCIPAGSELLSTTQMICPRHYVPLKDSLIHVNASWCSICAVGGSLICCDTCPNSFHAECLKIDPPEGSFICEDCETGRIPLYGEIVWVKLGSYRWWPARILYPLEIPENLRTMKHAPVGEFVVEFFGTHDYFWINRGRAFFYHEGDGANILIRSRTDELFIVGMNEASEAYKLYQEERESREAYCRPSMKPPKYVKILTNRPYGSLRSTESDVASMTACECDPEKENPCGRNSDCINRLLMVECNPQICPAGDKCQNQNFEKRIYPPLLPFRTENRGWGLKTMVDLKKGDFIIEYVGEMIDEEEYKKRVIRKQKDKDENYYFLTIDKDRMLDAGPKGNLARFMNHSCNPNCETQKWTVNGDTRVGLFALVDIPSNTELVFNYNLETIGNTRVDCKCGAPSCGGYIGAKVNKSDDRKNSVAANNKKKKQPKKSVNAGTSSSSSVNKSSSKSSKVSEKTCFTCGDGGELLLCDNGSCPKAYHLDCLGLTKYPSGIWECPRHICSICSNTKVQTCAHCINSYCEKHAEGNITSHRTHGLICFSCSQSESGSDWSGEGSDEEETSTSSNNKKAAAVPSQHTVNKSTNKSTTKSLTTRRGRSIPNGNIH</sequence>
<comment type="caution">
    <text evidence="23">The sequence shown here is derived from an EMBL/GenBank/DDBJ whole genome shotgun (WGS) entry which is preliminary data.</text>
</comment>
<feature type="domain" description="AWS" evidence="22">
    <location>
        <begin position="1579"/>
        <end position="1629"/>
    </location>
</feature>
<comment type="subcellular location">
    <subcellularLocation>
        <location evidence="2">Chromosome</location>
    </subcellularLocation>
    <subcellularLocation>
        <location evidence="1">Nucleus</location>
    </subcellularLocation>
</comment>
<dbReference type="InterPro" id="IPR000313">
    <property type="entry name" value="PWWP_dom"/>
</dbReference>
<dbReference type="InterPro" id="IPR019786">
    <property type="entry name" value="Zinc_finger_PHD-type_CS"/>
</dbReference>
<keyword evidence="12" id="KW-0156">Chromatin regulator</keyword>
<feature type="compositionally biased region" description="Low complexity" evidence="16">
    <location>
        <begin position="1942"/>
        <end position="1955"/>
    </location>
</feature>
<feature type="compositionally biased region" description="Basic and acidic residues" evidence="16">
    <location>
        <begin position="259"/>
        <end position="268"/>
    </location>
</feature>
<feature type="region of interest" description="Disordered" evidence="16">
    <location>
        <begin position="917"/>
        <end position="976"/>
    </location>
</feature>
<dbReference type="Pfam" id="PF00855">
    <property type="entry name" value="PWWP"/>
    <property type="match status" value="2"/>
</dbReference>
<feature type="region of interest" description="Disordered" evidence="16">
    <location>
        <begin position="638"/>
        <end position="731"/>
    </location>
</feature>
<feature type="compositionally biased region" description="Basic and acidic residues" evidence="16">
    <location>
        <begin position="1054"/>
        <end position="1076"/>
    </location>
</feature>
<dbReference type="Gene3D" id="2.170.270.10">
    <property type="entry name" value="SET domain"/>
    <property type="match status" value="1"/>
</dbReference>
<keyword evidence="3" id="KW-0158">Chromosome</keyword>
<feature type="compositionally biased region" description="Polar residues" evidence="16">
    <location>
        <begin position="11"/>
        <end position="38"/>
    </location>
</feature>
<dbReference type="SUPFAM" id="SSF47095">
    <property type="entry name" value="HMG-box"/>
    <property type="match status" value="1"/>
</dbReference>
<dbReference type="SUPFAM" id="SSF63748">
    <property type="entry name" value="Tudor/PWWP/MBT"/>
    <property type="match status" value="2"/>
</dbReference>
<dbReference type="GO" id="GO:0005634">
    <property type="term" value="C:nucleus"/>
    <property type="evidence" value="ECO:0007669"/>
    <property type="project" value="UniProtKB-SubCell"/>
</dbReference>
<feature type="region of interest" description="Disordered" evidence="16">
    <location>
        <begin position="1"/>
        <end position="38"/>
    </location>
</feature>
<evidence type="ECO:0000259" key="19">
    <source>
        <dbReference type="PROSITE" id="PS50280"/>
    </source>
</evidence>
<dbReference type="Gene3D" id="1.10.30.10">
    <property type="entry name" value="High mobility group box domain"/>
    <property type="match status" value="1"/>
</dbReference>
<feature type="region of interest" description="Disordered" evidence="16">
    <location>
        <begin position="1780"/>
        <end position="1814"/>
    </location>
</feature>
<evidence type="ECO:0000259" key="17">
    <source>
        <dbReference type="PROSITE" id="PS50016"/>
    </source>
</evidence>
<evidence type="ECO:0000259" key="21">
    <source>
        <dbReference type="PROSITE" id="PS50868"/>
    </source>
</evidence>
<dbReference type="CDD" id="cd05838">
    <property type="entry name" value="PWWP_NSD_rpt2"/>
    <property type="match status" value="1"/>
</dbReference>
<dbReference type="CDD" id="cd20144">
    <property type="entry name" value="PWWP_NSD_rpt1"/>
    <property type="match status" value="1"/>
</dbReference>
<evidence type="ECO:0000256" key="13">
    <source>
        <dbReference type="ARBA" id="ARBA00023242"/>
    </source>
</evidence>
<dbReference type="CDD" id="cd15566">
    <property type="entry name" value="PHD3_NSD"/>
    <property type="match status" value="1"/>
</dbReference>
<evidence type="ECO:0000256" key="10">
    <source>
        <dbReference type="ARBA" id="ARBA00022771"/>
    </source>
</evidence>
<dbReference type="GO" id="GO:0032259">
    <property type="term" value="P:methylation"/>
    <property type="evidence" value="ECO:0007669"/>
    <property type="project" value="UniProtKB-KW"/>
</dbReference>
<feature type="compositionally biased region" description="Basic and acidic residues" evidence="16">
    <location>
        <begin position="716"/>
        <end position="728"/>
    </location>
</feature>
<dbReference type="Gene3D" id="3.30.40.10">
    <property type="entry name" value="Zinc/RING finger domain, C3HC4 (zinc finger)"/>
    <property type="match status" value="3"/>
</dbReference>
<feature type="compositionally biased region" description="Basic and acidic residues" evidence="16">
    <location>
        <begin position="1018"/>
        <end position="1047"/>
    </location>
</feature>
<dbReference type="SMART" id="SM00570">
    <property type="entry name" value="AWS"/>
    <property type="match status" value="1"/>
</dbReference>
<feature type="region of interest" description="Disordered" evidence="16">
    <location>
        <begin position="804"/>
        <end position="860"/>
    </location>
</feature>
<feature type="compositionally biased region" description="Polar residues" evidence="16">
    <location>
        <begin position="928"/>
        <end position="940"/>
    </location>
</feature>
<dbReference type="Pfam" id="PF23004">
    <property type="entry name" value="PHDvar_NSD"/>
    <property type="match status" value="1"/>
</dbReference>
<feature type="domain" description="Post-SET" evidence="21">
    <location>
        <begin position="1755"/>
        <end position="1771"/>
    </location>
</feature>
<dbReference type="InterPro" id="IPR050777">
    <property type="entry name" value="SET2_Histone-Lys_MeTrsfase"/>
</dbReference>
<feature type="compositionally biased region" description="Polar residues" evidence="16">
    <location>
        <begin position="957"/>
        <end position="974"/>
    </location>
</feature>
<dbReference type="InterPro" id="IPR006560">
    <property type="entry name" value="AWS_dom"/>
</dbReference>
<dbReference type="Pfam" id="PF23011">
    <property type="entry name" value="PHD-1st_NSD"/>
    <property type="match status" value="2"/>
</dbReference>
<dbReference type="SUPFAM" id="SSF82199">
    <property type="entry name" value="SET domain"/>
    <property type="match status" value="1"/>
</dbReference>
<dbReference type="InterPro" id="IPR013083">
    <property type="entry name" value="Znf_RING/FYVE/PHD"/>
</dbReference>
<dbReference type="PROSITE" id="PS50868">
    <property type="entry name" value="POST_SET"/>
    <property type="match status" value="1"/>
</dbReference>
<feature type="domain" description="PWWP" evidence="20">
    <location>
        <begin position="354"/>
        <end position="422"/>
    </location>
</feature>
<dbReference type="GO" id="GO:0140938">
    <property type="term" value="F:histone H3 methyltransferase activity"/>
    <property type="evidence" value="ECO:0007669"/>
    <property type="project" value="UniProtKB-ARBA"/>
</dbReference>
<dbReference type="SMART" id="SM00249">
    <property type="entry name" value="PHD"/>
    <property type="match status" value="4"/>
</dbReference>
<dbReference type="InterPro" id="IPR017956">
    <property type="entry name" value="AT_hook_DNA-bd_motif"/>
</dbReference>
<feature type="compositionally biased region" description="Low complexity" evidence="16">
    <location>
        <begin position="697"/>
        <end position="713"/>
    </location>
</feature>
<dbReference type="InterPro" id="IPR046341">
    <property type="entry name" value="SET_dom_sf"/>
</dbReference>
<keyword evidence="11" id="KW-0862">Zinc</keyword>
<evidence type="ECO:0000256" key="16">
    <source>
        <dbReference type="SAM" id="MobiDB-lite"/>
    </source>
</evidence>
<evidence type="ECO:0000259" key="20">
    <source>
        <dbReference type="PROSITE" id="PS50812"/>
    </source>
</evidence>
<dbReference type="InterPro" id="IPR011011">
    <property type="entry name" value="Znf_FYVE_PHD"/>
</dbReference>
<keyword evidence="8" id="KW-0479">Metal-binding</keyword>
<feature type="compositionally biased region" description="Polar residues" evidence="16">
    <location>
        <begin position="203"/>
        <end position="246"/>
    </location>
</feature>
<feature type="compositionally biased region" description="Low complexity" evidence="16">
    <location>
        <begin position="1796"/>
        <end position="1814"/>
    </location>
</feature>
<dbReference type="GO" id="GO:0005694">
    <property type="term" value="C:chromosome"/>
    <property type="evidence" value="ECO:0007669"/>
    <property type="project" value="UniProtKB-SubCell"/>
</dbReference>
<evidence type="ECO:0000256" key="8">
    <source>
        <dbReference type="ARBA" id="ARBA00022723"/>
    </source>
</evidence>
<dbReference type="GO" id="GO:0016279">
    <property type="term" value="F:protein-lysine N-methyltransferase activity"/>
    <property type="evidence" value="ECO:0007669"/>
    <property type="project" value="UniProtKB-ARBA"/>
</dbReference>
<gene>
    <name evidence="23" type="ORF">O3M35_011977</name>
</gene>
<dbReference type="InterPro" id="IPR055197">
    <property type="entry name" value="PHDvar_NSD"/>
</dbReference>
<dbReference type="CDD" id="cd19173">
    <property type="entry name" value="SET_NSD"/>
    <property type="match status" value="1"/>
</dbReference>
<dbReference type="PANTHER" id="PTHR22884">
    <property type="entry name" value="SET DOMAIN PROTEINS"/>
    <property type="match status" value="1"/>
</dbReference>
<feature type="compositionally biased region" description="Polar residues" evidence="16">
    <location>
        <begin position="176"/>
        <end position="190"/>
    </location>
</feature>
<feature type="compositionally biased region" description="Low complexity" evidence="16">
    <location>
        <begin position="676"/>
        <end position="689"/>
    </location>
</feature>
<dbReference type="PROSITE" id="PS50118">
    <property type="entry name" value="HMG_BOX_2"/>
    <property type="match status" value="1"/>
</dbReference>
<dbReference type="PROSITE" id="PS51215">
    <property type="entry name" value="AWS"/>
    <property type="match status" value="1"/>
</dbReference>
<feature type="compositionally biased region" description="Low complexity" evidence="16">
    <location>
        <begin position="638"/>
        <end position="653"/>
    </location>
</feature>
<protein>
    <submittedName>
        <fullName evidence="23">Uncharacterized protein</fullName>
    </submittedName>
</protein>
<dbReference type="InterPro" id="IPR059153">
    <property type="entry name" value="NSD_PHD-1st"/>
</dbReference>
<dbReference type="Pfam" id="PF00856">
    <property type="entry name" value="SET"/>
    <property type="match status" value="1"/>
</dbReference>
<keyword evidence="4" id="KW-0597">Phosphoprotein</keyword>
<evidence type="ECO:0000256" key="4">
    <source>
        <dbReference type="ARBA" id="ARBA00022553"/>
    </source>
</evidence>
<dbReference type="Gene3D" id="2.30.30.140">
    <property type="match status" value="2"/>
</dbReference>
<dbReference type="Pfam" id="PF02178">
    <property type="entry name" value="AT_hook"/>
    <property type="match status" value="2"/>
</dbReference>
<feature type="compositionally biased region" description="Basic and acidic residues" evidence="16">
    <location>
        <begin position="1091"/>
        <end position="1107"/>
    </location>
</feature>
<feature type="compositionally biased region" description="Basic and acidic residues" evidence="16">
    <location>
        <begin position="1131"/>
        <end position="1141"/>
    </location>
</feature>
<name>A0AAW1CQQ6_9HEMI</name>